<name>A0ABS9EDC2_9FLAO</name>
<proteinExistence type="predicted"/>
<keyword evidence="2" id="KW-1185">Reference proteome</keyword>
<evidence type="ECO:0000313" key="2">
    <source>
        <dbReference type="Proteomes" id="UP001179363"/>
    </source>
</evidence>
<reference evidence="1" key="1">
    <citation type="submission" date="2022-01" db="EMBL/GenBank/DDBJ databases">
        <title>Gillisia lutea sp. nov., isolated from marine plastic residues from the Malvarosa beach (Valencia, Spain).</title>
        <authorList>
            <person name="Vidal-Verdu A."/>
            <person name="Molina-Menor E."/>
            <person name="Satari L."/>
            <person name="Pascual J."/>
            <person name="Pereto J."/>
            <person name="Porcar M."/>
        </authorList>
    </citation>
    <scope>NUCLEOTIDE SEQUENCE</scope>
    <source>
        <strain evidence="1">M10.2A</strain>
    </source>
</reference>
<evidence type="ECO:0008006" key="3">
    <source>
        <dbReference type="Google" id="ProtNLM"/>
    </source>
</evidence>
<dbReference type="EMBL" id="JAKGTH010000006">
    <property type="protein sequence ID" value="MCF4100879.1"/>
    <property type="molecule type" value="Genomic_DNA"/>
</dbReference>
<evidence type="ECO:0000313" key="1">
    <source>
        <dbReference type="EMBL" id="MCF4100879.1"/>
    </source>
</evidence>
<dbReference type="NCBIfam" id="NF047658">
    <property type="entry name" value="HYC_CC_PP"/>
    <property type="match status" value="1"/>
</dbReference>
<protein>
    <recommendedName>
        <fullName evidence="3">Secreted protein</fullName>
    </recommendedName>
</protein>
<dbReference type="Pfam" id="PF26622">
    <property type="entry name" value="DUF8199"/>
    <property type="match status" value="1"/>
</dbReference>
<accession>A0ABS9EDC2</accession>
<sequence length="138" mass="15427">MKSGLHRSISVALAFLVLVSTFSFSIDKHFCGSILVDQAVFSKAKSCGMEMKMDESSSMASLEKDSCCSNEKVSIDGQDELKLNFDSLDLQQQIFVASYTYTYLNLFEVLPKQVTPFDDYSPPLLVTDIQVLDQVFLI</sequence>
<comment type="caution">
    <text evidence="1">The sequence shown here is derived from an EMBL/GenBank/DDBJ whole genome shotgun (WGS) entry which is preliminary data.</text>
</comment>
<dbReference type="InterPro" id="IPR058060">
    <property type="entry name" value="HYC_CC_PP"/>
</dbReference>
<dbReference type="RefSeq" id="WP_236133013.1">
    <property type="nucleotide sequence ID" value="NZ_JAKGTH010000006.1"/>
</dbReference>
<organism evidence="1 2">
    <name type="scientific">Gillisia lutea</name>
    <dbReference type="NCBI Taxonomy" id="2909668"/>
    <lineage>
        <taxon>Bacteria</taxon>
        <taxon>Pseudomonadati</taxon>
        <taxon>Bacteroidota</taxon>
        <taxon>Flavobacteriia</taxon>
        <taxon>Flavobacteriales</taxon>
        <taxon>Flavobacteriaceae</taxon>
        <taxon>Gillisia</taxon>
    </lineage>
</organism>
<dbReference type="Proteomes" id="UP001179363">
    <property type="component" value="Unassembled WGS sequence"/>
</dbReference>
<dbReference type="InterPro" id="IPR058512">
    <property type="entry name" value="DUF8199"/>
</dbReference>
<gene>
    <name evidence="1" type="ORF">L1I30_04295</name>
</gene>